<dbReference type="PANTHER" id="PTHR45947:SF3">
    <property type="entry name" value="SULFOQUINOVOSYL TRANSFERASE SQD2"/>
    <property type="match status" value="1"/>
</dbReference>
<dbReference type="Pfam" id="PF13579">
    <property type="entry name" value="Glyco_trans_4_4"/>
    <property type="match status" value="1"/>
</dbReference>
<feature type="domain" description="Glycosyltransferase subfamily 4-like N-terminal" evidence="1">
    <location>
        <begin position="8"/>
        <end position="132"/>
    </location>
</feature>
<comment type="caution">
    <text evidence="2">The sequence shown here is derived from an EMBL/GenBank/DDBJ whole genome shotgun (WGS) entry which is preliminary data.</text>
</comment>
<feature type="non-terminal residue" evidence="2">
    <location>
        <position position="267"/>
    </location>
</feature>
<dbReference type="EMBL" id="BART01029587">
    <property type="protein sequence ID" value="GAH08510.1"/>
    <property type="molecule type" value="Genomic_DNA"/>
</dbReference>
<feature type="non-terminal residue" evidence="2">
    <location>
        <position position="1"/>
    </location>
</feature>
<dbReference type="Gene3D" id="3.40.50.2000">
    <property type="entry name" value="Glycogen Phosphorylase B"/>
    <property type="match status" value="2"/>
</dbReference>
<proteinExistence type="predicted"/>
<dbReference type="GO" id="GO:0016757">
    <property type="term" value="F:glycosyltransferase activity"/>
    <property type="evidence" value="ECO:0007669"/>
    <property type="project" value="TreeGrafter"/>
</dbReference>
<reference evidence="2" key="1">
    <citation type="journal article" date="2014" name="Front. Microbiol.">
        <title>High frequency of phylogenetically diverse reductive dehalogenase-homologous genes in deep subseafloor sedimentary metagenomes.</title>
        <authorList>
            <person name="Kawai M."/>
            <person name="Futagami T."/>
            <person name="Toyoda A."/>
            <person name="Takaki Y."/>
            <person name="Nishi S."/>
            <person name="Hori S."/>
            <person name="Arai W."/>
            <person name="Tsubouchi T."/>
            <person name="Morono Y."/>
            <person name="Uchiyama I."/>
            <person name="Ito T."/>
            <person name="Fujiyama A."/>
            <person name="Inagaki F."/>
            <person name="Takami H."/>
        </authorList>
    </citation>
    <scope>NUCLEOTIDE SEQUENCE</scope>
    <source>
        <strain evidence="2">Expedition CK06-06</strain>
    </source>
</reference>
<dbReference type="SUPFAM" id="SSF53756">
    <property type="entry name" value="UDP-Glycosyltransferase/glycogen phosphorylase"/>
    <property type="match status" value="1"/>
</dbReference>
<sequence length="267" mass="28919">ISSHGEIADELEKLGLPVTTIDTFDRATPYNLTTRFFAARRALVERFSNRPPAAAITLMPHVWSPMLAPPIRKLGTKYLTVIHDAVPHPGDSTAWMTRWLTSDAKQADLVITLSRAVAERIIGKRLAEPGRVLPLFHPDLVFGDNPADRKLPGDRALRILFFGRIMAYKGLPLLVDAVELLQQRGLPIQLGVAGSGELGPESERLENLGADVMNQWIGDNEIGGILARYDAMACSHIEASQSGVACAAFGDAMPVIAMPVGGIAEQV</sequence>
<dbReference type="Pfam" id="PF13692">
    <property type="entry name" value="Glyco_trans_1_4"/>
    <property type="match status" value="1"/>
</dbReference>
<name>X1DJS6_9ZZZZ</name>
<evidence type="ECO:0000259" key="1">
    <source>
        <dbReference type="Pfam" id="PF13579"/>
    </source>
</evidence>
<dbReference type="AlphaFoldDB" id="X1DJS6"/>
<dbReference type="InterPro" id="IPR050194">
    <property type="entry name" value="Glycosyltransferase_grp1"/>
</dbReference>
<protein>
    <recommendedName>
        <fullName evidence="1">Glycosyltransferase subfamily 4-like N-terminal domain-containing protein</fullName>
    </recommendedName>
</protein>
<dbReference type="PANTHER" id="PTHR45947">
    <property type="entry name" value="SULFOQUINOVOSYL TRANSFERASE SQD2"/>
    <property type="match status" value="1"/>
</dbReference>
<gene>
    <name evidence="2" type="ORF">S01H4_51873</name>
</gene>
<evidence type="ECO:0000313" key="2">
    <source>
        <dbReference type="EMBL" id="GAH08510.1"/>
    </source>
</evidence>
<organism evidence="2">
    <name type="scientific">marine sediment metagenome</name>
    <dbReference type="NCBI Taxonomy" id="412755"/>
    <lineage>
        <taxon>unclassified sequences</taxon>
        <taxon>metagenomes</taxon>
        <taxon>ecological metagenomes</taxon>
    </lineage>
</organism>
<accession>X1DJS6</accession>
<dbReference type="InterPro" id="IPR028098">
    <property type="entry name" value="Glyco_trans_4-like_N"/>
</dbReference>